<sequence>MPTRSILQSGNSVDYVDWGAQFGQRFIITVDTEEDFDWNQPFSDTEFGLESAALLDRFQLFCKNQSVTPIYLVDYPIITHAPAAERLKSAVDAGEAHVGMQLHPWVNPPQQEELNERNSFAGNLPRELERAKILTLTEEIEKTIGVAPIIYRAGRYGAGPHTAELLTEAGIVFDSSVRSGFDYSAKGGPDYAHHPLRPYWLDRDAPLMELPLTTTFWGLLRRQAQMLYPKLRNAPLARSLLSRTGFLERIALTPEGIGAEEAIRAIDIATDDGLPLLNFSFHSPSLQPGHTPYVRSEAHVDRLYDWWRSVLAYCAQRNVRPASLDDLSEAAKLSL</sequence>
<dbReference type="SUPFAM" id="SSF88713">
    <property type="entry name" value="Glycoside hydrolase/deacetylase"/>
    <property type="match status" value="1"/>
</dbReference>
<reference evidence="1 2" key="1">
    <citation type="submission" date="2023-10" db="EMBL/GenBank/DDBJ databases">
        <title>Complete genome sequence of a Sphingomonadaceae bacterium.</title>
        <authorList>
            <person name="Yan C."/>
        </authorList>
    </citation>
    <scope>NUCLEOTIDE SEQUENCE [LARGE SCALE GENOMIC DNA]</scope>
    <source>
        <strain evidence="1 2">SCSIO 66989</strain>
    </source>
</reference>
<dbReference type="KEGG" id="acoa:RB602_09380"/>
<protein>
    <submittedName>
        <fullName evidence="1">Polysaccharide deacetylase family protein</fullName>
    </submittedName>
</protein>
<proteinExistence type="predicted"/>
<organism evidence="1 2">
    <name type="scientific">Alterisphingorhabdus coralli</name>
    <dbReference type="NCBI Taxonomy" id="3071408"/>
    <lineage>
        <taxon>Bacteria</taxon>
        <taxon>Pseudomonadati</taxon>
        <taxon>Pseudomonadota</taxon>
        <taxon>Alphaproteobacteria</taxon>
        <taxon>Sphingomonadales</taxon>
        <taxon>Sphingomonadaceae</taxon>
        <taxon>Alterisphingorhabdus (ex Yan et al. 2024)</taxon>
    </lineage>
</organism>
<dbReference type="InterPro" id="IPR011330">
    <property type="entry name" value="Glyco_hydro/deAcase_b/a-brl"/>
</dbReference>
<dbReference type="Proteomes" id="UP001302429">
    <property type="component" value="Chromosome"/>
</dbReference>
<keyword evidence="2" id="KW-1185">Reference proteome</keyword>
<gene>
    <name evidence="1" type="ORF">RB602_09380</name>
</gene>
<name>A0AA97F4A5_9SPHN</name>
<dbReference type="Gene3D" id="3.20.20.370">
    <property type="entry name" value="Glycoside hydrolase/deacetylase"/>
    <property type="match status" value="1"/>
</dbReference>
<dbReference type="RefSeq" id="WP_317080299.1">
    <property type="nucleotide sequence ID" value="NZ_CP136594.1"/>
</dbReference>
<evidence type="ECO:0000313" key="2">
    <source>
        <dbReference type="Proteomes" id="UP001302429"/>
    </source>
</evidence>
<dbReference type="CDD" id="cd10935">
    <property type="entry name" value="CE4_WalW"/>
    <property type="match status" value="1"/>
</dbReference>
<dbReference type="EMBL" id="CP136594">
    <property type="protein sequence ID" value="WOE74069.1"/>
    <property type="molecule type" value="Genomic_DNA"/>
</dbReference>
<accession>A0AA97F4A5</accession>
<dbReference type="AlphaFoldDB" id="A0AA97F4A5"/>
<evidence type="ECO:0000313" key="1">
    <source>
        <dbReference type="EMBL" id="WOE74069.1"/>
    </source>
</evidence>
<dbReference type="GO" id="GO:0005975">
    <property type="term" value="P:carbohydrate metabolic process"/>
    <property type="evidence" value="ECO:0007669"/>
    <property type="project" value="InterPro"/>
</dbReference>